<proteinExistence type="evidence at transcript level"/>
<name>Q5BZ07_SCHJA</name>
<reference evidence="2" key="1">
    <citation type="submission" date="2005-03" db="EMBL/GenBank/DDBJ databases">
        <authorList>
            <person name="Han Z."/>
        </authorList>
    </citation>
    <scope>NUCLEOTIDE SEQUENCE</scope>
</reference>
<reference evidence="2" key="2">
    <citation type="journal article" date="2006" name="PLoS Pathog.">
        <title>New perspectives on host-parasite interplay by comparative transcriptomic and proteomic analyses of Schistosoma japonicum.</title>
        <authorList>
            <person name="Liu F."/>
            <person name="Lu J."/>
            <person name="Hu W."/>
            <person name="Wang S.Y."/>
            <person name="Cui S.J."/>
            <person name="Chi M."/>
            <person name="Yan Q."/>
            <person name="Wang X.R."/>
            <person name="Song H.D."/>
            <person name="Xu X.N."/>
            <person name="Wang J.J."/>
            <person name="Zhang X.L."/>
            <person name="Zhang X."/>
            <person name="Wang Z.Q."/>
            <person name="Xue C.L."/>
            <person name="Brindley P.J."/>
            <person name="McManus D.P."/>
            <person name="Yang P.Y."/>
            <person name="Feng Z."/>
            <person name="Chen Z."/>
            <person name="Han Z.G."/>
        </authorList>
    </citation>
    <scope>NUCLEOTIDE SEQUENCE</scope>
</reference>
<feature type="chain" id="PRO_5004254077" description="Secreted protein" evidence="1">
    <location>
        <begin position="20"/>
        <end position="77"/>
    </location>
</feature>
<protein>
    <recommendedName>
        <fullName evidence="3">Secreted protein</fullName>
    </recommendedName>
</protein>
<keyword evidence="1" id="KW-0732">Signal</keyword>
<dbReference type="AlphaFoldDB" id="Q5BZ07"/>
<accession>Q5BZ07</accession>
<feature type="signal peptide" evidence="1">
    <location>
        <begin position="1"/>
        <end position="19"/>
    </location>
</feature>
<evidence type="ECO:0008006" key="3">
    <source>
        <dbReference type="Google" id="ProtNLM"/>
    </source>
</evidence>
<organism evidence="2">
    <name type="scientific">Schistosoma japonicum</name>
    <name type="common">Blood fluke</name>
    <dbReference type="NCBI Taxonomy" id="6182"/>
    <lineage>
        <taxon>Eukaryota</taxon>
        <taxon>Metazoa</taxon>
        <taxon>Spiralia</taxon>
        <taxon>Lophotrochozoa</taxon>
        <taxon>Platyhelminthes</taxon>
        <taxon>Trematoda</taxon>
        <taxon>Digenea</taxon>
        <taxon>Strigeidida</taxon>
        <taxon>Schistosomatoidea</taxon>
        <taxon>Schistosomatidae</taxon>
        <taxon>Schistosoma</taxon>
    </lineage>
</organism>
<evidence type="ECO:0000313" key="2">
    <source>
        <dbReference type="EMBL" id="AAX27368.1"/>
    </source>
</evidence>
<sequence>MCCTIWLLIIPMIVAYTQGHSTVLTAETSSMPYLIKTSDYFERINYLTTRCTDFFRVHHSVRNLCCYLVLFAINDVS</sequence>
<evidence type="ECO:0000256" key="1">
    <source>
        <dbReference type="SAM" id="SignalP"/>
    </source>
</evidence>
<dbReference type="EMBL" id="AY811479">
    <property type="protein sequence ID" value="AAX27368.1"/>
    <property type="molecule type" value="mRNA"/>
</dbReference>